<sequence length="75" mass="8662">MAIILENEMLNYFTQLDDAEKMSVVNMLKAFIKSKGENGNITLDQYNNELLAAETEFKNGNFITQNELLKEIKSW</sequence>
<dbReference type="EMBL" id="CP064939">
    <property type="protein sequence ID" value="QPH39621.1"/>
    <property type="molecule type" value="Genomic_DNA"/>
</dbReference>
<keyword evidence="2" id="KW-1185">Reference proteome</keyword>
<dbReference type="Proteomes" id="UP000594759">
    <property type="component" value="Chromosome"/>
</dbReference>
<dbReference type="KEGG" id="pex:IZT61_21710"/>
<protein>
    <recommendedName>
        <fullName evidence="3">Addiction module component</fullName>
    </recommendedName>
</protein>
<evidence type="ECO:0008006" key="3">
    <source>
        <dbReference type="Google" id="ProtNLM"/>
    </source>
</evidence>
<evidence type="ECO:0000313" key="2">
    <source>
        <dbReference type="Proteomes" id="UP000594759"/>
    </source>
</evidence>
<gene>
    <name evidence="1" type="ORF">IZT61_21710</name>
</gene>
<reference evidence="1 2" key="1">
    <citation type="submission" date="2020-11" db="EMBL/GenBank/DDBJ databases">
        <title>Pedobacter endophytica, an endophytic bacteria isolated form Carex pumila.</title>
        <authorList>
            <person name="Peng Y."/>
            <person name="Jiang L."/>
            <person name="Lee J."/>
        </authorList>
    </citation>
    <scope>NUCLEOTIDE SEQUENCE [LARGE SCALE GENOMIC DNA]</scope>
    <source>
        <strain evidence="1 2">JBR3-12</strain>
    </source>
</reference>
<name>A0A7S9PZD6_9SPHI</name>
<proteinExistence type="predicted"/>
<dbReference type="AlphaFoldDB" id="A0A7S9PZD6"/>
<organism evidence="1 2">
    <name type="scientific">Pedobacter endophyticus</name>
    <dbReference type="NCBI Taxonomy" id="2789740"/>
    <lineage>
        <taxon>Bacteria</taxon>
        <taxon>Pseudomonadati</taxon>
        <taxon>Bacteroidota</taxon>
        <taxon>Sphingobacteriia</taxon>
        <taxon>Sphingobacteriales</taxon>
        <taxon>Sphingobacteriaceae</taxon>
        <taxon>Pedobacter</taxon>
    </lineage>
</organism>
<dbReference type="RefSeq" id="WP_196099087.1">
    <property type="nucleotide sequence ID" value="NZ_CP064939.1"/>
</dbReference>
<accession>A0A7S9PZD6</accession>
<evidence type="ECO:0000313" key="1">
    <source>
        <dbReference type="EMBL" id="QPH39621.1"/>
    </source>
</evidence>